<dbReference type="AlphaFoldDB" id="A0AAE1E2V8"/>
<name>A0AAE1E2V8_9GAST</name>
<evidence type="ECO:0000313" key="2">
    <source>
        <dbReference type="Proteomes" id="UP001283361"/>
    </source>
</evidence>
<keyword evidence="2" id="KW-1185">Reference proteome</keyword>
<comment type="caution">
    <text evidence="1">The sequence shown here is derived from an EMBL/GenBank/DDBJ whole genome shotgun (WGS) entry which is preliminary data.</text>
</comment>
<proteinExistence type="predicted"/>
<dbReference type="EMBL" id="JAWDGP010001412">
    <property type="protein sequence ID" value="KAK3791957.1"/>
    <property type="molecule type" value="Genomic_DNA"/>
</dbReference>
<gene>
    <name evidence="1" type="ORF">RRG08_052667</name>
</gene>
<accession>A0AAE1E2V8</accession>
<reference evidence="1" key="1">
    <citation type="journal article" date="2023" name="G3 (Bethesda)">
        <title>A reference genome for the long-term kleptoplast-retaining sea slug Elysia crispata morphotype clarki.</title>
        <authorList>
            <person name="Eastman K.E."/>
            <person name="Pendleton A.L."/>
            <person name="Shaikh M.A."/>
            <person name="Suttiyut T."/>
            <person name="Ogas R."/>
            <person name="Tomko P."/>
            <person name="Gavelis G."/>
            <person name="Widhalm J.R."/>
            <person name="Wisecaver J.H."/>
        </authorList>
    </citation>
    <scope>NUCLEOTIDE SEQUENCE</scope>
    <source>
        <strain evidence="1">ECLA1</strain>
    </source>
</reference>
<sequence length="89" mass="9686">MFGFKEKVSHPGLPAGSVSLDFPLKLVQTLLTLNCHHSNLALVTDKKSRKNPQQILFSKPNVGSCKYSSVLDTESAAAKWLAFGGKWLG</sequence>
<dbReference type="Proteomes" id="UP001283361">
    <property type="component" value="Unassembled WGS sequence"/>
</dbReference>
<protein>
    <submittedName>
        <fullName evidence="1">Uncharacterized protein</fullName>
    </submittedName>
</protein>
<evidence type="ECO:0000313" key="1">
    <source>
        <dbReference type="EMBL" id="KAK3791957.1"/>
    </source>
</evidence>
<organism evidence="1 2">
    <name type="scientific">Elysia crispata</name>
    <name type="common">lettuce slug</name>
    <dbReference type="NCBI Taxonomy" id="231223"/>
    <lineage>
        <taxon>Eukaryota</taxon>
        <taxon>Metazoa</taxon>
        <taxon>Spiralia</taxon>
        <taxon>Lophotrochozoa</taxon>
        <taxon>Mollusca</taxon>
        <taxon>Gastropoda</taxon>
        <taxon>Heterobranchia</taxon>
        <taxon>Euthyneura</taxon>
        <taxon>Panpulmonata</taxon>
        <taxon>Sacoglossa</taxon>
        <taxon>Placobranchoidea</taxon>
        <taxon>Plakobranchidae</taxon>
        <taxon>Elysia</taxon>
    </lineage>
</organism>